<reference evidence="6 7" key="1">
    <citation type="journal article" date="2023" name="bioRxiv">
        <title>High-quality genome assemblies of four members of thePodospora anserinaspecies complex.</title>
        <authorList>
            <person name="Ament-Velasquez S.L."/>
            <person name="Vogan A.A."/>
            <person name="Wallerman O."/>
            <person name="Hartmann F."/>
            <person name="Gautier V."/>
            <person name="Silar P."/>
            <person name="Giraud T."/>
            <person name="Johannesson H."/>
        </authorList>
    </citation>
    <scope>NUCLEOTIDE SEQUENCE [LARGE SCALE GENOMIC DNA]</scope>
    <source>
        <strain evidence="6 7">CBS 112042</strain>
    </source>
</reference>
<dbReference type="EMBL" id="JAFFGZ010000009">
    <property type="protein sequence ID" value="KAK4639988.1"/>
    <property type="molecule type" value="Genomic_DNA"/>
</dbReference>
<dbReference type="PRINTS" id="PR00390">
    <property type="entry name" value="PHPHLIPASEC"/>
</dbReference>
<dbReference type="PANTHER" id="PTHR10336">
    <property type="entry name" value="PHOSPHOINOSITIDE-SPECIFIC PHOSPHOLIPASE C FAMILY PROTEIN"/>
    <property type="match status" value="1"/>
</dbReference>
<comment type="caution">
    <text evidence="6">The sequence shown here is derived from an EMBL/GenBank/DDBJ whole genome shotgun (WGS) entry which is preliminary data.</text>
</comment>
<dbReference type="Pfam" id="PF00387">
    <property type="entry name" value="PI-PLC-Y"/>
    <property type="match status" value="1"/>
</dbReference>
<dbReference type="Pfam" id="PF00168">
    <property type="entry name" value="C2"/>
    <property type="match status" value="2"/>
</dbReference>
<dbReference type="Pfam" id="PF00388">
    <property type="entry name" value="PI-PLC-X"/>
    <property type="match status" value="1"/>
</dbReference>
<dbReference type="SUPFAM" id="SSF51695">
    <property type="entry name" value="PLC-like phosphodiesterases"/>
    <property type="match status" value="1"/>
</dbReference>
<dbReference type="Gene3D" id="3.20.20.190">
    <property type="entry name" value="Phosphatidylinositol (PI) phosphodiesterase"/>
    <property type="match status" value="1"/>
</dbReference>
<dbReference type="PROSITE" id="PS50004">
    <property type="entry name" value="C2"/>
    <property type="match status" value="1"/>
</dbReference>
<dbReference type="EC" id="3.1.4.11" evidence="2"/>
<keyword evidence="2" id="KW-0443">Lipid metabolism</keyword>
<dbReference type="SUPFAM" id="SSF49562">
    <property type="entry name" value="C2 domain (Calcium/lipid-binding domain, CaLB)"/>
    <property type="match status" value="1"/>
</dbReference>
<dbReference type="SMART" id="SM00148">
    <property type="entry name" value="PLCXc"/>
    <property type="match status" value="1"/>
</dbReference>
<dbReference type="GeneID" id="87901076"/>
<comment type="catalytic activity">
    <reaction evidence="2">
        <text>a 1,2-diacyl-sn-glycero-3-phospho-(1D-myo-inositol-4,5-bisphosphate) + H2O = 1D-myo-inositol 1,4,5-trisphosphate + a 1,2-diacyl-sn-glycerol + H(+)</text>
        <dbReference type="Rhea" id="RHEA:33179"/>
        <dbReference type="ChEBI" id="CHEBI:15377"/>
        <dbReference type="ChEBI" id="CHEBI:15378"/>
        <dbReference type="ChEBI" id="CHEBI:17815"/>
        <dbReference type="ChEBI" id="CHEBI:58456"/>
        <dbReference type="ChEBI" id="CHEBI:203600"/>
        <dbReference type="EC" id="3.1.4.11"/>
    </reaction>
</comment>
<dbReference type="CDD" id="cd08598">
    <property type="entry name" value="PI-PLC1c_yeast"/>
    <property type="match status" value="1"/>
</dbReference>
<evidence type="ECO:0000259" key="4">
    <source>
        <dbReference type="PROSITE" id="PS50004"/>
    </source>
</evidence>
<feature type="compositionally biased region" description="Acidic residues" evidence="3">
    <location>
        <begin position="49"/>
        <end position="61"/>
    </location>
</feature>
<evidence type="ECO:0000259" key="5">
    <source>
        <dbReference type="PROSITE" id="PS50008"/>
    </source>
</evidence>
<gene>
    <name evidence="6" type="ORF">QC761_700070</name>
</gene>
<dbReference type="PROSITE" id="PS50007">
    <property type="entry name" value="PIPLC_X_DOMAIN"/>
    <property type="match status" value="1"/>
</dbReference>
<keyword evidence="2" id="KW-0378">Hydrolase</keyword>
<dbReference type="InterPro" id="IPR000008">
    <property type="entry name" value="C2_dom"/>
</dbReference>
<accession>A0ABR0F9D5</accession>
<feature type="domain" description="C2" evidence="4">
    <location>
        <begin position="443"/>
        <end position="588"/>
    </location>
</feature>
<proteinExistence type="predicted"/>
<dbReference type="PROSITE" id="PS50008">
    <property type="entry name" value="PIPLC_Y_DOMAIN"/>
    <property type="match status" value="1"/>
</dbReference>
<dbReference type="InterPro" id="IPR035892">
    <property type="entry name" value="C2_domain_sf"/>
</dbReference>
<feature type="compositionally biased region" description="Basic and acidic residues" evidence="3">
    <location>
        <begin position="305"/>
        <end position="315"/>
    </location>
</feature>
<protein>
    <recommendedName>
        <fullName evidence="2">Phosphoinositide phospholipase C</fullName>
        <ecNumber evidence="2">3.1.4.11</ecNumber>
    </recommendedName>
</protein>
<dbReference type="InterPro" id="IPR000909">
    <property type="entry name" value="PLipase_C_PInositol-sp_X_dom"/>
</dbReference>
<dbReference type="RefSeq" id="XP_062728964.1">
    <property type="nucleotide sequence ID" value="XM_062881594.1"/>
</dbReference>
<dbReference type="InterPro" id="IPR017946">
    <property type="entry name" value="PLC-like_Pdiesterase_TIM-brl"/>
</dbReference>
<evidence type="ECO:0000313" key="7">
    <source>
        <dbReference type="Proteomes" id="UP001322138"/>
    </source>
</evidence>
<feature type="domain" description="PI-PLC Y-box" evidence="5">
    <location>
        <begin position="327"/>
        <end position="448"/>
    </location>
</feature>
<name>A0ABR0F9D5_9PEZI</name>
<evidence type="ECO:0000256" key="2">
    <source>
        <dbReference type="RuleBase" id="RU361133"/>
    </source>
</evidence>
<dbReference type="InterPro" id="IPR001711">
    <property type="entry name" value="PLipase_C_Pinositol-sp_Y"/>
</dbReference>
<feature type="compositionally biased region" description="Polar residues" evidence="3">
    <location>
        <begin position="1"/>
        <end position="28"/>
    </location>
</feature>
<feature type="region of interest" description="Disordered" evidence="3">
    <location>
        <begin position="286"/>
        <end position="315"/>
    </location>
</feature>
<feature type="region of interest" description="Disordered" evidence="3">
    <location>
        <begin position="1"/>
        <end position="65"/>
    </location>
</feature>
<keyword evidence="7" id="KW-1185">Reference proteome</keyword>
<evidence type="ECO:0000313" key="6">
    <source>
        <dbReference type="EMBL" id="KAK4639988.1"/>
    </source>
</evidence>
<dbReference type="SMART" id="SM00149">
    <property type="entry name" value="PLCYc"/>
    <property type="match status" value="1"/>
</dbReference>
<dbReference type="InterPro" id="IPR001192">
    <property type="entry name" value="PI-PLC_fam"/>
</dbReference>
<evidence type="ECO:0000256" key="1">
    <source>
        <dbReference type="ARBA" id="ARBA00023224"/>
    </source>
</evidence>
<organism evidence="6 7">
    <name type="scientific">Podospora bellae-mahoneyi</name>
    <dbReference type="NCBI Taxonomy" id="2093777"/>
    <lineage>
        <taxon>Eukaryota</taxon>
        <taxon>Fungi</taxon>
        <taxon>Dikarya</taxon>
        <taxon>Ascomycota</taxon>
        <taxon>Pezizomycotina</taxon>
        <taxon>Sordariomycetes</taxon>
        <taxon>Sordariomycetidae</taxon>
        <taxon>Sordariales</taxon>
        <taxon>Podosporaceae</taxon>
        <taxon>Podospora</taxon>
    </lineage>
</organism>
<dbReference type="PANTHER" id="PTHR10336:SF169">
    <property type="entry name" value="PHOSPHOINOSITIDE PHOSPHOLIPASE C"/>
    <property type="match status" value="1"/>
</dbReference>
<keyword evidence="1" id="KW-0807">Transducer</keyword>
<dbReference type="CDD" id="cd00275">
    <property type="entry name" value="C2_PLC_like"/>
    <property type="match status" value="1"/>
</dbReference>
<dbReference type="Proteomes" id="UP001322138">
    <property type="component" value="Unassembled WGS sequence"/>
</dbReference>
<sequence length="609" mass="67955">MSHFTKTIRSISNPETMSEPTEPSSPTRRLTAKLGRVNPFKSSKRSKEDEDEEDIGEDIDDTTVAGGGHSAFDHTRHDLMVSDAIKSFLARQGVLPSKDDPEGLVTLLDQRMVIPPASVFDRSHPLTEYFISSSHNTYLRAHQLYGKSDADAYRTILTAGARCVEIDAWDNPDDPSEPKVTHGYTLVSNVPFREVCEVIRNFVDYETSAGAAAAPILLSLENHCNPNGQLRLVQIMKEVFGDRLLSKAVRDKGHEEQSESDPESHVRLEELGNKIAVIVEYHLPGEIDTSDSSSDSSSDEEEEANKEREEYKARKRETEAAIIIPDLEELGVYAQSVKPGDDSWYAGEGVLRNRPHHHLINISEAGLARHATDDVNTAAIQRHNSKHLMRVFPKGTRISSRNLSPIPFWALGAQILALNWQRFDASMQLNDALFAGTTGYVLKPAHLQHSGGGRLVKTRKRLRLHVAGASDVPVPKGRDSVLKPYVTVSLVQKDGTSLKQSKRKQKTSGYKKHGLRSALAALHSGEESPAETDPIWDETLEWEFEDDELVFLRIFIKSDDSFASNPILAVTAVRVLYVVQREWGFLRMLDLKGHETGCTLLVRFEIEDL</sequence>
<dbReference type="Gene3D" id="2.60.40.150">
    <property type="entry name" value="C2 domain"/>
    <property type="match status" value="1"/>
</dbReference>
<evidence type="ECO:0000256" key="3">
    <source>
        <dbReference type="SAM" id="MobiDB-lite"/>
    </source>
</evidence>
<keyword evidence="2" id="KW-0442">Lipid degradation</keyword>